<organism evidence="1 2">
    <name type="scientific">Mytilus coruscus</name>
    <name type="common">Sea mussel</name>
    <dbReference type="NCBI Taxonomy" id="42192"/>
    <lineage>
        <taxon>Eukaryota</taxon>
        <taxon>Metazoa</taxon>
        <taxon>Spiralia</taxon>
        <taxon>Lophotrochozoa</taxon>
        <taxon>Mollusca</taxon>
        <taxon>Bivalvia</taxon>
        <taxon>Autobranchia</taxon>
        <taxon>Pteriomorphia</taxon>
        <taxon>Mytilida</taxon>
        <taxon>Mytiloidea</taxon>
        <taxon>Mytilidae</taxon>
        <taxon>Mytilinae</taxon>
        <taxon>Mytilus</taxon>
    </lineage>
</organism>
<reference evidence="1 2" key="1">
    <citation type="submission" date="2020-06" db="EMBL/GenBank/DDBJ databases">
        <authorList>
            <person name="Li R."/>
            <person name="Bekaert M."/>
        </authorList>
    </citation>
    <scope>NUCLEOTIDE SEQUENCE [LARGE SCALE GENOMIC DNA]</scope>
    <source>
        <strain evidence="2">wild</strain>
    </source>
</reference>
<protein>
    <recommendedName>
        <fullName evidence="3">Reverse transcriptase zinc-binding domain-containing protein</fullName>
    </recommendedName>
</protein>
<sequence>MKPTQGIKSNNGQIVRKIDWHKIDKDLYKQVLSDQLDKCDFTINDPVEIDKAVTNINTAVTGALTAFVPPQKGKKTRLEDPFANLAKESIPMNFGQDYFDLVDSEYLQIIQICLDVYKHEEVTTDEFEKALHKLNRNKSADIFEKSVIVPIKTNNKVTFAEDTWSMNNKPMPIVTKTSHIGIQRDTTDSAGSTIEENLTKARRSLYSLMHTELHGENGLDPVSAISKCHSIARTLFVNIRDISRIPVRLKILTGTYILQAKRAVFNKTTPDGTCLMCKKNEETMNHFLLICEEPECIRKPLILEIISICSMLFARHKVDATFDIATIIVNLYFYCTQLNSEALISDIETKLEPLCRSLCYKLHMRRYQLLDITKKPRTVK</sequence>
<dbReference type="EMBL" id="CACVKT020009308">
    <property type="protein sequence ID" value="CAC5421256.1"/>
    <property type="molecule type" value="Genomic_DNA"/>
</dbReference>
<proteinExistence type="predicted"/>
<keyword evidence="2" id="KW-1185">Reference proteome</keyword>
<evidence type="ECO:0000313" key="1">
    <source>
        <dbReference type="EMBL" id="CAC5421256.1"/>
    </source>
</evidence>
<gene>
    <name evidence="1" type="ORF">MCOR_53396</name>
</gene>
<dbReference type="AlphaFoldDB" id="A0A6J8EN11"/>
<dbReference type="Proteomes" id="UP000507470">
    <property type="component" value="Unassembled WGS sequence"/>
</dbReference>
<evidence type="ECO:0008006" key="3">
    <source>
        <dbReference type="Google" id="ProtNLM"/>
    </source>
</evidence>
<dbReference type="OrthoDB" id="10014409at2759"/>
<accession>A0A6J8EN11</accession>
<name>A0A6J8EN11_MYTCO</name>
<evidence type="ECO:0000313" key="2">
    <source>
        <dbReference type="Proteomes" id="UP000507470"/>
    </source>
</evidence>